<keyword evidence="5" id="KW-0812">Transmembrane</keyword>
<dbReference type="GO" id="GO:0000976">
    <property type="term" value="F:transcription cis-regulatory region binding"/>
    <property type="evidence" value="ECO:0007669"/>
    <property type="project" value="TreeGrafter"/>
</dbReference>
<name>A0AAU7AQK3_9ACTN</name>
<evidence type="ECO:0000256" key="4">
    <source>
        <dbReference type="PROSITE-ProRule" id="PRU00335"/>
    </source>
</evidence>
<keyword evidence="3" id="KW-0804">Transcription</keyword>
<dbReference type="AlphaFoldDB" id="A0AAU7AQK3"/>
<keyword evidence="1" id="KW-0805">Transcription regulation</keyword>
<evidence type="ECO:0000256" key="5">
    <source>
        <dbReference type="SAM" id="Phobius"/>
    </source>
</evidence>
<dbReference type="InterPro" id="IPR001647">
    <property type="entry name" value="HTH_TetR"/>
</dbReference>
<sequence>MAESQRAPRRSTAEVRELILEAANNLFVEHGFAQTAMRDIASRAGISLSVLYRQFDGKEELFAATLLAPFLETFEEFAQAWSDQVETPWDDERLVREFVRDLYRNSTEHRASLVTLLAAGNDSASSIFAQTRGSLAAGLHELRLMAEHEADRRDWLDRETLAFSNSLIIAMVVGAVLLQPLLAGTIADDDDGMIDAATRMAMYGMRLTPPA</sequence>
<reference evidence="7" key="1">
    <citation type="submission" date="2022-12" db="EMBL/GenBank/DDBJ databases">
        <title>Paraconexibacter alkalitolerans sp. nov. and Baekduia alba sp. nov., isolated from soil and emended description of the genera Paraconexibacter (Chun et al., 2020) and Baekduia (An et al., 2020).</title>
        <authorList>
            <person name="Vieira S."/>
            <person name="Huber K.J."/>
            <person name="Geppert A."/>
            <person name="Wolf J."/>
            <person name="Neumann-Schaal M."/>
            <person name="Muesken M."/>
            <person name="Overmann J."/>
        </authorList>
    </citation>
    <scope>NUCLEOTIDE SEQUENCE</scope>
    <source>
        <strain evidence="7">AEG42_29</strain>
    </source>
</reference>
<evidence type="ECO:0000256" key="2">
    <source>
        <dbReference type="ARBA" id="ARBA00023125"/>
    </source>
</evidence>
<dbReference type="FunFam" id="1.10.10.60:FF:000141">
    <property type="entry name" value="TetR family transcriptional regulator"/>
    <property type="match status" value="1"/>
</dbReference>
<protein>
    <recommendedName>
        <fullName evidence="6">HTH tetR-type domain-containing protein</fullName>
    </recommendedName>
</protein>
<dbReference type="PANTHER" id="PTHR30055:SF234">
    <property type="entry name" value="HTH-TYPE TRANSCRIPTIONAL REGULATOR BETI"/>
    <property type="match status" value="1"/>
</dbReference>
<keyword evidence="2 4" id="KW-0238">DNA-binding</keyword>
<organism evidence="7">
    <name type="scientific">Paraconexibacter sp. AEG42_29</name>
    <dbReference type="NCBI Taxonomy" id="2997339"/>
    <lineage>
        <taxon>Bacteria</taxon>
        <taxon>Bacillati</taxon>
        <taxon>Actinomycetota</taxon>
        <taxon>Thermoleophilia</taxon>
        <taxon>Solirubrobacterales</taxon>
        <taxon>Paraconexibacteraceae</taxon>
        <taxon>Paraconexibacter</taxon>
    </lineage>
</organism>
<keyword evidence="5" id="KW-1133">Transmembrane helix</keyword>
<gene>
    <name evidence="7" type="ORF">DSM112329_00472</name>
</gene>
<dbReference type="RefSeq" id="WP_354700207.1">
    <property type="nucleotide sequence ID" value="NZ_CP114014.1"/>
</dbReference>
<dbReference type="Gene3D" id="1.10.357.10">
    <property type="entry name" value="Tetracycline Repressor, domain 2"/>
    <property type="match status" value="1"/>
</dbReference>
<feature type="domain" description="HTH tetR-type" evidence="6">
    <location>
        <begin position="13"/>
        <end position="73"/>
    </location>
</feature>
<dbReference type="KEGG" id="parq:DSM112329_00472"/>
<evidence type="ECO:0000259" key="6">
    <source>
        <dbReference type="PROSITE" id="PS50977"/>
    </source>
</evidence>
<dbReference type="Pfam" id="PF00440">
    <property type="entry name" value="TetR_N"/>
    <property type="match status" value="1"/>
</dbReference>
<feature type="transmembrane region" description="Helical" evidence="5">
    <location>
        <begin position="161"/>
        <end position="182"/>
    </location>
</feature>
<dbReference type="PRINTS" id="PR00455">
    <property type="entry name" value="HTHTETR"/>
</dbReference>
<evidence type="ECO:0000256" key="3">
    <source>
        <dbReference type="ARBA" id="ARBA00023163"/>
    </source>
</evidence>
<keyword evidence="5" id="KW-0472">Membrane</keyword>
<dbReference type="PROSITE" id="PS50977">
    <property type="entry name" value="HTH_TETR_2"/>
    <property type="match status" value="1"/>
</dbReference>
<dbReference type="GO" id="GO:0003700">
    <property type="term" value="F:DNA-binding transcription factor activity"/>
    <property type="evidence" value="ECO:0007669"/>
    <property type="project" value="TreeGrafter"/>
</dbReference>
<dbReference type="SUPFAM" id="SSF46689">
    <property type="entry name" value="Homeodomain-like"/>
    <property type="match status" value="1"/>
</dbReference>
<dbReference type="PANTHER" id="PTHR30055">
    <property type="entry name" value="HTH-TYPE TRANSCRIPTIONAL REGULATOR RUTR"/>
    <property type="match status" value="1"/>
</dbReference>
<dbReference type="EMBL" id="CP114014">
    <property type="protein sequence ID" value="XAY03652.1"/>
    <property type="molecule type" value="Genomic_DNA"/>
</dbReference>
<evidence type="ECO:0000313" key="7">
    <source>
        <dbReference type="EMBL" id="XAY03652.1"/>
    </source>
</evidence>
<evidence type="ECO:0000256" key="1">
    <source>
        <dbReference type="ARBA" id="ARBA00023015"/>
    </source>
</evidence>
<dbReference type="InterPro" id="IPR050109">
    <property type="entry name" value="HTH-type_TetR-like_transc_reg"/>
</dbReference>
<dbReference type="InterPro" id="IPR009057">
    <property type="entry name" value="Homeodomain-like_sf"/>
</dbReference>
<dbReference type="GO" id="GO:0045892">
    <property type="term" value="P:negative regulation of DNA-templated transcription"/>
    <property type="evidence" value="ECO:0007669"/>
    <property type="project" value="UniProtKB-ARBA"/>
</dbReference>
<proteinExistence type="predicted"/>
<accession>A0AAU7AQK3</accession>
<feature type="DNA-binding region" description="H-T-H motif" evidence="4">
    <location>
        <begin position="36"/>
        <end position="55"/>
    </location>
</feature>